<gene>
    <name evidence="1" type="ORF">SAMN05444414_12062</name>
</gene>
<dbReference type="Proteomes" id="UP000184191">
    <property type="component" value="Unassembled WGS sequence"/>
</dbReference>
<dbReference type="EMBL" id="FRBN01000020">
    <property type="protein sequence ID" value="SHL57697.1"/>
    <property type="molecule type" value="Genomic_DNA"/>
</dbReference>
<dbReference type="AlphaFoldDB" id="A0A1M7BRY1"/>
<evidence type="ECO:0000313" key="2">
    <source>
        <dbReference type="Proteomes" id="UP000184191"/>
    </source>
</evidence>
<dbReference type="RefSeq" id="WP_073199473.1">
    <property type="nucleotide sequence ID" value="NZ_FRBN01000020.1"/>
</dbReference>
<dbReference type="OrthoDB" id="7834371at2"/>
<protein>
    <recommendedName>
        <fullName evidence="3">SGNH/GDSL hydrolase family protein</fullName>
    </recommendedName>
</protein>
<accession>A0A1M7BRY1</accession>
<dbReference type="STRING" id="1054996.SAMN05444414_12062"/>
<proteinExistence type="predicted"/>
<keyword evidence="2" id="KW-1185">Reference proteome</keyword>
<reference evidence="2" key="1">
    <citation type="submission" date="2016-11" db="EMBL/GenBank/DDBJ databases">
        <authorList>
            <person name="Varghese N."/>
            <person name="Submissions S."/>
        </authorList>
    </citation>
    <scope>NUCLEOTIDE SEQUENCE [LARGE SCALE GENOMIC DNA]</scope>
    <source>
        <strain evidence="2">DSM 29327</strain>
    </source>
</reference>
<evidence type="ECO:0008006" key="3">
    <source>
        <dbReference type="Google" id="ProtNLM"/>
    </source>
</evidence>
<name>A0A1M7BRY1_9RHOB</name>
<organism evidence="1 2">
    <name type="scientific">Roseovarius marisflavi</name>
    <dbReference type="NCBI Taxonomy" id="1054996"/>
    <lineage>
        <taxon>Bacteria</taxon>
        <taxon>Pseudomonadati</taxon>
        <taxon>Pseudomonadota</taxon>
        <taxon>Alphaproteobacteria</taxon>
        <taxon>Rhodobacterales</taxon>
        <taxon>Roseobacteraceae</taxon>
        <taxon>Roseovarius</taxon>
    </lineage>
</organism>
<sequence>METARRPLTRSAPRTVVLFTGIFLALYIAAFVFAEHMVARSETQSAFQKLLPAQGEQVDWLVLGASHALPLAYGDVPARLQQDTGQSMMVLAEIGAGPLYSRFVFEQALHDLDVKHLIYVADSFAFGGEEWNEARVADRKLLRQTPLRPSTAQILAGLVADEGVDPRALLDYLTGFSKLNPADRFSQGGWRGAADFDRSFRPSRHAVSARIAYLYPKGTPEAKTVEHYLDSLDGLFDLADAAGVEVLALKLPVPKTFRDSLPGEAAFDAVLRGRLTSRGIVLHDLSEAIVDTAFYFDTDHLNADGVGALYRDHLLALIAPK</sequence>
<evidence type="ECO:0000313" key="1">
    <source>
        <dbReference type="EMBL" id="SHL57697.1"/>
    </source>
</evidence>